<protein>
    <submittedName>
        <fullName evidence="1">Uncharacterized protein</fullName>
    </submittedName>
</protein>
<gene>
    <name evidence="1" type="ORF">E4T82_09320</name>
</gene>
<dbReference type="RefSeq" id="WP_135182556.1">
    <property type="nucleotide sequence ID" value="NZ_JADGKZ010000015.1"/>
</dbReference>
<organism evidence="1 2">
    <name type="scientific">Streptococcus cuniculi</name>
    <dbReference type="NCBI Taxonomy" id="1432788"/>
    <lineage>
        <taxon>Bacteria</taxon>
        <taxon>Bacillati</taxon>
        <taxon>Bacillota</taxon>
        <taxon>Bacilli</taxon>
        <taxon>Lactobacillales</taxon>
        <taxon>Streptococcaceae</taxon>
        <taxon>Streptococcus</taxon>
    </lineage>
</organism>
<dbReference type="AlphaFoldDB" id="A0A4Y9JB48"/>
<accession>A0A4Y9JB48</accession>
<dbReference type="EMBL" id="SPPD01000015">
    <property type="protein sequence ID" value="TFU97189.1"/>
    <property type="molecule type" value="Genomic_DNA"/>
</dbReference>
<name>A0A4Y9JB48_9STRE</name>
<dbReference type="Proteomes" id="UP000297253">
    <property type="component" value="Unassembled WGS sequence"/>
</dbReference>
<reference evidence="1 2" key="1">
    <citation type="submission" date="2019-03" db="EMBL/GenBank/DDBJ databases">
        <title>Diversity of the mouse oral microbiome.</title>
        <authorList>
            <person name="Joseph S."/>
            <person name="Aduse-Opoku J."/>
            <person name="Curtis M."/>
            <person name="Wade W."/>
            <person name="Hashim A."/>
        </authorList>
    </citation>
    <scope>NUCLEOTIDE SEQUENCE [LARGE SCALE GENOMIC DNA]</scope>
    <source>
        <strain evidence="1 2">WM131</strain>
    </source>
</reference>
<evidence type="ECO:0000313" key="1">
    <source>
        <dbReference type="EMBL" id="TFU97189.1"/>
    </source>
</evidence>
<proteinExistence type="predicted"/>
<evidence type="ECO:0000313" key="2">
    <source>
        <dbReference type="Proteomes" id="UP000297253"/>
    </source>
</evidence>
<sequence length="80" mass="9397">MKEVYFLALMTVNWDQEVWLGFRDERPMWSPSLEGAYCFSSKEEAVKRVEQEFLEVFGHVGSYQIFSVSPDQCVKKEIIP</sequence>
<comment type="caution">
    <text evidence="1">The sequence shown here is derived from an EMBL/GenBank/DDBJ whole genome shotgun (WGS) entry which is preliminary data.</text>
</comment>